<name>A0ABU0H8F7_9HYPH</name>
<accession>A0ABU0H8F7</accession>
<dbReference type="Pfam" id="PF06754">
    <property type="entry name" value="PhnG"/>
    <property type="match status" value="1"/>
</dbReference>
<dbReference type="RefSeq" id="WP_266349502.1">
    <property type="nucleotide sequence ID" value="NZ_JAPKNG010000004.1"/>
</dbReference>
<evidence type="ECO:0000313" key="1">
    <source>
        <dbReference type="EMBL" id="MDQ0438593.1"/>
    </source>
</evidence>
<dbReference type="EC" id="2.7.8.37" evidence="1"/>
<dbReference type="NCBIfam" id="TIGR03293">
    <property type="entry name" value="PhnG_redo"/>
    <property type="match status" value="1"/>
</dbReference>
<evidence type="ECO:0000313" key="2">
    <source>
        <dbReference type="Proteomes" id="UP001241603"/>
    </source>
</evidence>
<keyword evidence="2" id="KW-1185">Reference proteome</keyword>
<organism evidence="1 2">
    <name type="scientific">Kaistia dalseonensis</name>
    <dbReference type="NCBI Taxonomy" id="410840"/>
    <lineage>
        <taxon>Bacteria</taxon>
        <taxon>Pseudomonadati</taxon>
        <taxon>Pseudomonadota</taxon>
        <taxon>Alphaproteobacteria</taxon>
        <taxon>Hyphomicrobiales</taxon>
        <taxon>Kaistiaceae</taxon>
        <taxon>Kaistia</taxon>
    </lineage>
</organism>
<keyword evidence="1" id="KW-0808">Transferase</keyword>
<dbReference type="InterPro" id="IPR009609">
    <property type="entry name" value="Phosphonate_metab_PhnG"/>
</dbReference>
<sequence>MTEPARHLHDAAEIAARQALMAACTAASPDELAATLAGVPHPSEIVDLRATESGLVMLRGRMGGDGRPFNLGEATVTRAAVRLPDGRTGFAYQLGRDAAKARNAAILDALWQGPERAAVEAAIAPVRARIEAEAAARARRVAATRVNFFTMVRGED</sequence>
<reference evidence="1 2" key="1">
    <citation type="submission" date="2023-07" db="EMBL/GenBank/DDBJ databases">
        <title>Genomic Encyclopedia of Type Strains, Phase IV (KMG-IV): sequencing the most valuable type-strain genomes for metagenomic binning, comparative biology and taxonomic classification.</title>
        <authorList>
            <person name="Goeker M."/>
        </authorList>
    </citation>
    <scope>NUCLEOTIDE SEQUENCE [LARGE SCALE GENOMIC DNA]</scope>
    <source>
        <strain evidence="1 2">B6-8</strain>
    </source>
</reference>
<dbReference type="Proteomes" id="UP001241603">
    <property type="component" value="Unassembled WGS sequence"/>
</dbReference>
<gene>
    <name evidence="1" type="ORF">QO014_002988</name>
</gene>
<dbReference type="EMBL" id="JAUSVO010000004">
    <property type="protein sequence ID" value="MDQ0438593.1"/>
    <property type="molecule type" value="Genomic_DNA"/>
</dbReference>
<dbReference type="GO" id="GO:0061693">
    <property type="term" value="F:alpha-D-ribose 1-methylphosphonate 5-triphosphate synthase activity"/>
    <property type="evidence" value="ECO:0007669"/>
    <property type="project" value="UniProtKB-EC"/>
</dbReference>
<proteinExistence type="predicted"/>
<protein>
    <submittedName>
        <fullName evidence="1">Alpha-D-ribose 1-methylphosphonate 5-triphosphate synthase subunit PhnG</fullName>
        <ecNumber evidence="1">2.7.8.37</ecNumber>
    </submittedName>
</protein>
<comment type="caution">
    <text evidence="1">The sequence shown here is derived from an EMBL/GenBank/DDBJ whole genome shotgun (WGS) entry which is preliminary data.</text>
</comment>